<gene>
    <name evidence="1" type="ORF">S12H4_20212</name>
</gene>
<accession>X1R0D7</accession>
<proteinExistence type="predicted"/>
<feature type="non-terminal residue" evidence="1">
    <location>
        <position position="123"/>
    </location>
</feature>
<name>X1R0D7_9ZZZZ</name>
<organism evidence="1">
    <name type="scientific">marine sediment metagenome</name>
    <dbReference type="NCBI Taxonomy" id="412755"/>
    <lineage>
        <taxon>unclassified sequences</taxon>
        <taxon>metagenomes</taxon>
        <taxon>ecological metagenomes</taxon>
    </lineage>
</organism>
<reference evidence="1" key="1">
    <citation type="journal article" date="2014" name="Front. Microbiol.">
        <title>High frequency of phylogenetically diverse reductive dehalogenase-homologous genes in deep subseafloor sedimentary metagenomes.</title>
        <authorList>
            <person name="Kawai M."/>
            <person name="Futagami T."/>
            <person name="Toyoda A."/>
            <person name="Takaki Y."/>
            <person name="Nishi S."/>
            <person name="Hori S."/>
            <person name="Arai W."/>
            <person name="Tsubouchi T."/>
            <person name="Morono Y."/>
            <person name="Uchiyama I."/>
            <person name="Ito T."/>
            <person name="Fujiyama A."/>
            <person name="Inagaki F."/>
            <person name="Takami H."/>
        </authorList>
    </citation>
    <scope>NUCLEOTIDE SEQUENCE</scope>
    <source>
        <strain evidence="1">Expedition CK06-06</strain>
    </source>
</reference>
<evidence type="ECO:0000313" key="1">
    <source>
        <dbReference type="EMBL" id="GAI73983.1"/>
    </source>
</evidence>
<protein>
    <submittedName>
        <fullName evidence="1">Uncharacterized protein</fullName>
    </submittedName>
</protein>
<sequence>MPAIKGIIANLKKNKIIFLKNKFKFKKSGKKKITVVGKKEKTNMLMTKTIIIKLVPHLICKVEYFLTFFTVSFFPASKQLTALCSAPWYWNNLLTSFKKEIAKIYSKKNAIRIRPSTRLKIIG</sequence>
<comment type="caution">
    <text evidence="1">The sequence shown here is derived from an EMBL/GenBank/DDBJ whole genome shotgun (WGS) entry which is preliminary data.</text>
</comment>
<dbReference type="EMBL" id="BARW01010209">
    <property type="protein sequence ID" value="GAI73983.1"/>
    <property type="molecule type" value="Genomic_DNA"/>
</dbReference>
<dbReference type="AlphaFoldDB" id="X1R0D7"/>